<dbReference type="STRING" id="1653334.GA0071312_2858"/>
<dbReference type="Gene3D" id="3.40.50.2300">
    <property type="match status" value="1"/>
</dbReference>
<evidence type="ECO:0000313" key="3">
    <source>
        <dbReference type="EMBL" id="KPQ10970.1"/>
    </source>
</evidence>
<dbReference type="PROSITE" id="PS50110">
    <property type="entry name" value="RESPONSE_REGULATORY"/>
    <property type="match status" value="1"/>
</dbReference>
<evidence type="ECO:0000259" key="2">
    <source>
        <dbReference type="PROSITE" id="PS50110"/>
    </source>
</evidence>
<dbReference type="SMART" id="SM00448">
    <property type="entry name" value="REC"/>
    <property type="match status" value="1"/>
</dbReference>
<reference evidence="4 6" key="2">
    <citation type="submission" date="2016-08" db="EMBL/GenBank/DDBJ databases">
        <authorList>
            <person name="Varghese N."/>
            <person name="Submissions Spin"/>
        </authorList>
    </citation>
    <scope>NUCLEOTIDE SEQUENCE [LARGE SCALE GENOMIC DNA]</scope>
    <source>
        <strain evidence="4 6">HL-109</strain>
    </source>
</reference>
<evidence type="ECO:0000313" key="6">
    <source>
        <dbReference type="Proteomes" id="UP000182800"/>
    </source>
</evidence>
<dbReference type="InterPro" id="IPR011006">
    <property type="entry name" value="CheY-like_superfamily"/>
</dbReference>
<protein>
    <submittedName>
        <fullName evidence="3 4">Response regulator</fullName>
    </submittedName>
</protein>
<proteinExistence type="predicted"/>
<dbReference type="Proteomes" id="UP000182800">
    <property type="component" value="Unassembled WGS sequence"/>
</dbReference>
<gene>
    <name evidence="4" type="ORF">GA0071312_2858</name>
    <name evidence="3" type="ORF">HLUCCO17_08650</name>
</gene>
<accession>A0A0N8KEC7</accession>
<feature type="domain" description="Response regulatory" evidence="2">
    <location>
        <begin position="2"/>
        <end position="113"/>
    </location>
</feature>
<organism evidence="3 5">
    <name type="scientific">Saliniramus fredricksonii</name>
    <dbReference type="NCBI Taxonomy" id="1653334"/>
    <lineage>
        <taxon>Bacteria</taxon>
        <taxon>Pseudomonadati</taxon>
        <taxon>Pseudomonadota</taxon>
        <taxon>Alphaproteobacteria</taxon>
        <taxon>Hyphomicrobiales</taxon>
        <taxon>Salinarimonadaceae</taxon>
        <taxon>Saliniramus</taxon>
    </lineage>
</organism>
<reference evidence="3 5" key="1">
    <citation type="submission" date="2015-09" db="EMBL/GenBank/DDBJ databases">
        <title>Identification and resolution of microdiversity through metagenomic sequencing of parallel consortia.</title>
        <authorList>
            <person name="Nelson W.C."/>
            <person name="Romine M.F."/>
            <person name="Lindemann S.R."/>
        </authorList>
    </citation>
    <scope>NUCLEOTIDE SEQUENCE [LARGE SCALE GENOMIC DNA]</scope>
    <source>
        <strain evidence="3">HL-109</strain>
    </source>
</reference>
<evidence type="ECO:0000313" key="5">
    <source>
        <dbReference type="Proteomes" id="UP000050497"/>
    </source>
</evidence>
<dbReference type="Proteomes" id="UP000050497">
    <property type="component" value="Unassembled WGS sequence"/>
</dbReference>
<evidence type="ECO:0000313" key="4">
    <source>
        <dbReference type="EMBL" id="SCC81887.1"/>
    </source>
</evidence>
<dbReference type="Pfam" id="PF00072">
    <property type="entry name" value="Response_reg"/>
    <property type="match status" value="1"/>
</dbReference>
<dbReference type="RefSeq" id="WP_238947228.1">
    <property type="nucleotide sequence ID" value="NZ_FMBM01000002.1"/>
</dbReference>
<evidence type="ECO:0000256" key="1">
    <source>
        <dbReference type="PROSITE-ProRule" id="PRU00169"/>
    </source>
</evidence>
<dbReference type="EMBL" id="LJSX01000011">
    <property type="protein sequence ID" value="KPQ10970.1"/>
    <property type="molecule type" value="Genomic_DNA"/>
</dbReference>
<keyword evidence="1" id="KW-0597">Phosphoprotein</keyword>
<keyword evidence="6" id="KW-1185">Reference proteome</keyword>
<dbReference type="EMBL" id="FMBM01000002">
    <property type="protein sequence ID" value="SCC81887.1"/>
    <property type="molecule type" value="Genomic_DNA"/>
</dbReference>
<dbReference type="GO" id="GO:0000160">
    <property type="term" value="P:phosphorelay signal transduction system"/>
    <property type="evidence" value="ECO:0007669"/>
    <property type="project" value="InterPro"/>
</dbReference>
<sequence>MRIHIVEDDYGVRDALIELVSGQGHKVLAYADGEAFMNGCSPKGGDLVFVDLGLPGIGGADVIDWLGRLPEPPRVVAITGRPRIDIDLMLRRLPADLQLMRKPLAPEAISALL</sequence>
<dbReference type="CDD" id="cd00156">
    <property type="entry name" value="REC"/>
    <property type="match status" value="1"/>
</dbReference>
<name>A0A0N8KEC7_9HYPH</name>
<dbReference type="AlphaFoldDB" id="A0A0N8KEC7"/>
<dbReference type="SUPFAM" id="SSF52172">
    <property type="entry name" value="CheY-like"/>
    <property type="match status" value="1"/>
</dbReference>
<dbReference type="InterPro" id="IPR001789">
    <property type="entry name" value="Sig_transdc_resp-reg_receiver"/>
</dbReference>
<feature type="modified residue" description="4-aspartylphosphate" evidence="1">
    <location>
        <position position="51"/>
    </location>
</feature>
<comment type="caution">
    <text evidence="3">The sequence shown here is derived from an EMBL/GenBank/DDBJ whole genome shotgun (WGS) entry which is preliminary data.</text>
</comment>